<name>A0A2S0MR21_9RHOB</name>
<evidence type="ECO:0000313" key="1">
    <source>
        <dbReference type="EMBL" id="AVO38201.1"/>
    </source>
</evidence>
<proteinExistence type="predicted"/>
<sequence>MSAGASIPYHLRTAKMADRSFFVELLRRLERVRRLDDYVYASMGGYPMADHHRVHRVLGIKRLFCFDEDPKTVARQKFNKPIPDCKCAELTTEEFVSDPAYAYRRAGILDWEGQIVWLDYTRPGELGQNVEEFVRLLAACDHGDIIRITLNANERAIKGGSDKLSKAEKLARRFAWLEGEVGQYIPEDAKPVDLTEIGFPALLARIIRAAAADALGNETVRPLSLVRYADGQQMFAASMIVDKGDPERPIELGKLRAWSLLSSTWSEIHPIKIAALTSRERDLVARLVPSLRPEKLASDLPFDPFDGTMSRAQIAEHFSKYQDLLRFYPDVLVVD</sequence>
<protein>
    <submittedName>
        <fullName evidence="1">Uncharacterized protein</fullName>
    </submittedName>
</protein>
<dbReference type="Proteomes" id="UP000237655">
    <property type="component" value="Chromosome"/>
</dbReference>
<dbReference type="AlphaFoldDB" id="A0A2S0MR21"/>
<dbReference type="EMBL" id="CP027665">
    <property type="protein sequence ID" value="AVO38201.1"/>
    <property type="molecule type" value="Genomic_DNA"/>
</dbReference>
<dbReference type="Pfam" id="PF20553">
    <property type="entry name" value="Methyltransf_35"/>
    <property type="match status" value="1"/>
</dbReference>
<accession>A0A2S0MR21</accession>
<gene>
    <name evidence="1" type="ORF">C6Y53_11110</name>
</gene>
<dbReference type="RefSeq" id="WP_106472516.1">
    <property type="nucleotide sequence ID" value="NZ_CP027665.1"/>
</dbReference>
<organism evidence="1 2">
    <name type="scientific">Pukyongiella litopenaei</name>
    <dbReference type="NCBI Taxonomy" id="2605946"/>
    <lineage>
        <taxon>Bacteria</taxon>
        <taxon>Pseudomonadati</taxon>
        <taxon>Pseudomonadota</taxon>
        <taxon>Alphaproteobacteria</taxon>
        <taxon>Rhodobacterales</taxon>
        <taxon>Paracoccaceae</taxon>
        <taxon>Pukyongiella</taxon>
    </lineage>
</organism>
<dbReference type="KEGG" id="thas:C6Y53_11110"/>
<keyword evidence="2" id="KW-1185">Reference proteome</keyword>
<reference evidence="2" key="1">
    <citation type="submission" date="2018-03" db="EMBL/GenBank/DDBJ databases">
        <title>Genomic analysis of the strain SH-1 isolated from shrimp intestine.</title>
        <authorList>
            <person name="Kim Y.-S."/>
            <person name="Kim S.-E."/>
            <person name="Kim K.-H."/>
        </authorList>
    </citation>
    <scope>NUCLEOTIDE SEQUENCE [LARGE SCALE GENOMIC DNA]</scope>
    <source>
        <strain evidence="2">SH-1</strain>
    </source>
</reference>
<evidence type="ECO:0000313" key="2">
    <source>
        <dbReference type="Proteomes" id="UP000237655"/>
    </source>
</evidence>
<dbReference type="InterPro" id="IPR046788">
    <property type="entry name" value="Methyltransf_35"/>
</dbReference>